<dbReference type="EMBL" id="CAJHUC010000840">
    <property type="protein sequence ID" value="CAD7698505.1"/>
    <property type="molecule type" value="Genomic_DNA"/>
</dbReference>
<dbReference type="Pfam" id="PF00022">
    <property type="entry name" value="Actin"/>
    <property type="match status" value="1"/>
</dbReference>
<protein>
    <recommendedName>
        <fullName evidence="4">Actin-related protein 4</fullName>
    </recommendedName>
</protein>
<feature type="non-terminal residue" evidence="2">
    <location>
        <position position="422"/>
    </location>
</feature>
<dbReference type="FunFam" id="3.30.420.40:FF:000058">
    <property type="entry name" value="Putative actin-related protein 5"/>
    <property type="match status" value="1"/>
</dbReference>
<dbReference type="SMART" id="SM00268">
    <property type="entry name" value="ACTIN"/>
    <property type="match status" value="1"/>
</dbReference>
<gene>
    <name evidence="2" type="ORF">OSTQU699_LOCUS3865</name>
</gene>
<reference evidence="2" key="1">
    <citation type="submission" date="2020-12" db="EMBL/GenBank/DDBJ databases">
        <authorList>
            <person name="Iha C."/>
        </authorList>
    </citation>
    <scope>NUCLEOTIDE SEQUENCE</scope>
</reference>
<evidence type="ECO:0000256" key="1">
    <source>
        <dbReference type="RuleBase" id="RU000487"/>
    </source>
</evidence>
<dbReference type="Proteomes" id="UP000708148">
    <property type="component" value="Unassembled WGS sequence"/>
</dbReference>
<dbReference type="Gene3D" id="3.90.640.10">
    <property type="entry name" value="Actin, Chain A, domain 4"/>
    <property type="match status" value="1"/>
</dbReference>
<dbReference type="FunFam" id="3.30.420.40:FF:000050">
    <property type="entry name" value="Actin, alpha skeletal muscle"/>
    <property type="match status" value="1"/>
</dbReference>
<comment type="caution">
    <text evidence="2">The sequence shown here is derived from an EMBL/GenBank/DDBJ whole genome shotgun (WGS) entry which is preliminary data.</text>
</comment>
<dbReference type="PRINTS" id="PR00190">
    <property type="entry name" value="ACTIN"/>
</dbReference>
<sequence>EVNAIVIDVGSGSTRVGYAGDDTPKAVYPSCVGSVIVNGQDGDSINNGETEKKTFVGLSALGYRRDGMEILAPVSREGYYEQWDLIEALWDHAFRERLRLNPEEHPMLVCEPTVTPTNLREKLVELVFEKYSPPATFLARNAVLSSFATGRQTSVVVDSGHQGTTVAAIHEGYALLKSITWTPLGGKLLTECMLQCVDPDRSLIRPRYSFKRVETSQGQFEVVDRNFPKTTQSYRKYCIDQIATDIKESVCRVSDSTFVEGDNTNIPTVTYELPDGQEIQVGLHRFKVPEVLFQPELIKTFGGMPDVCLPDGSELSNLPSVVAECINKCDVDIRRELYTGIILTGGTSLFSQMRERLEKELIDIAPQAVRVKTISPVNTIERRFSVWIGGSILASLGSFQQMWMSKMEYEEHGASLIHRRAP</sequence>
<dbReference type="PANTHER" id="PTHR11937">
    <property type="entry name" value="ACTIN"/>
    <property type="match status" value="1"/>
</dbReference>
<dbReference type="AlphaFoldDB" id="A0A8S1IXA5"/>
<accession>A0A8S1IXA5</accession>
<proteinExistence type="inferred from homology"/>
<evidence type="ECO:0000313" key="3">
    <source>
        <dbReference type="Proteomes" id="UP000708148"/>
    </source>
</evidence>
<keyword evidence="3" id="KW-1185">Reference proteome</keyword>
<name>A0A8S1IXA5_9CHLO</name>
<dbReference type="InterPro" id="IPR043129">
    <property type="entry name" value="ATPase_NBD"/>
</dbReference>
<dbReference type="OrthoDB" id="5132116at2759"/>
<evidence type="ECO:0000313" key="2">
    <source>
        <dbReference type="EMBL" id="CAD7698505.1"/>
    </source>
</evidence>
<comment type="similarity">
    <text evidence="1">Belongs to the actin family.</text>
</comment>
<dbReference type="SUPFAM" id="SSF53067">
    <property type="entry name" value="Actin-like ATPase domain"/>
    <property type="match status" value="2"/>
</dbReference>
<evidence type="ECO:0008006" key="4">
    <source>
        <dbReference type="Google" id="ProtNLM"/>
    </source>
</evidence>
<dbReference type="InterPro" id="IPR004000">
    <property type="entry name" value="Actin"/>
</dbReference>
<organism evidence="2 3">
    <name type="scientific">Ostreobium quekettii</name>
    <dbReference type="NCBI Taxonomy" id="121088"/>
    <lineage>
        <taxon>Eukaryota</taxon>
        <taxon>Viridiplantae</taxon>
        <taxon>Chlorophyta</taxon>
        <taxon>core chlorophytes</taxon>
        <taxon>Ulvophyceae</taxon>
        <taxon>TCBD clade</taxon>
        <taxon>Bryopsidales</taxon>
        <taxon>Ostreobineae</taxon>
        <taxon>Ostreobiaceae</taxon>
        <taxon>Ostreobium</taxon>
    </lineage>
</organism>
<dbReference type="CDD" id="cd13395">
    <property type="entry name" value="ASKHA_NBD_Arp4_ACTL6-like"/>
    <property type="match status" value="1"/>
</dbReference>
<dbReference type="Gene3D" id="3.30.420.40">
    <property type="match status" value="2"/>
</dbReference>